<proteinExistence type="inferred from homology"/>
<organism evidence="10 11">
    <name type="scientific">Pararoseomonas baculiformis</name>
    <dbReference type="NCBI Taxonomy" id="2820812"/>
    <lineage>
        <taxon>Bacteria</taxon>
        <taxon>Pseudomonadati</taxon>
        <taxon>Pseudomonadota</taxon>
        <taxon>Alphaproteobacteria</taxon>
        <taxon>Acetobacterales</taxon>
        <taxon>Acetobacteraceae</taxon>
        <taxon>Pararoseomonas</taxon>
    </lineage>
</organism>
<evidence type="ECO:0000313" key="10">
    <source>
        <dbReference type="EMBL" id="MBP0445118.1"/>
    </source>
</evidence>
<comment type="catalytic activity">
    <reaction evidence="8 9">
        <text>7,8-dihydroneopterin 3'-triphosphate + H2O = 6-carboxy-5,6,7,8-tetrahydropterin + triphosphate + acetaldehyde + 2 H(+)</text>
        <dbReference type="Rhea" id="RHEA:27966"/>
        <dbReference type="ChEBI" id="CHEBI:15343"/>
        <dbReference type="ChEBI" id="CHEBI:15377"/>
        <dbReference type="ChEBI" id="CHEBI:15378"/>
        <dbReference type="ChEBI" id="CHEBI:18036"/>
        <dbReference type="ChEBI" id="CHEBI:58462"/>
        <dbReference type="ChEBI" id="CHEBI:61032"/>
        <dbReference type="EC" id="4.1.2.50"/>
    </reaction>
</comment>
<dbReference type="EMBL" id="JAGIZB010000008">
    <property type="protein sequence ID" value="MBP0445118.1"/>
    <property type="molecule type" value="Genomic_DNA"/>
</dbReference>
<comment type="function">
    <text evidence="1">Catalyzes the conversion of 7,8-dihydroneopterin triphosphate (H2NTP) to 6-carboxy-5,6,7,8-tetrahydropterin (CPH4) and acetaldehyde.</text>
</comment>
<gene>
    <name evidence="10" type="ORF">J8J14_10035</name>
</gene>
<evidence type="ECO:0000256" key="8">
    <source>
        <dbReference type="ARBA" id="ARBA00048807"/>
    </source>
</evidence>
<dbReference type="PANTHER" id="PTHR12589:SF7">
    <property type="entry name" value="6-PYRUVOYL TETRAHYDROBIOPTERIN SYNTHASE"/>
    <property type="match status" value="1"/>
</dbReference>
<sequence length="117" mass="13370">MIEMFREFTFEAAHKTTPDTPLHGHTFKVKVVLTGEPHPVFGWSHDLLEVDPIISELRKKVDHTYLNDVEGLEIPTLENVAGWFCRHLDKAIPGLDRVEVRRGLEGAGEGVVFRNRR</sequence>
<comment type="pathway">
    <text evidence="2 9">Purine metabolism; 7-cyano-7-deazaguanine biosynthesis.</text>
</comment>
<dbReference type="Pfam" id="PF01242">
    <property type="entry name" value="PTPS"/>
    <property type="match status" value="1"/>
</dbReference>
<dbReference type="InterPro" id="IPR007115">
    <property type="entry name" value="6-PTP_synth/QueD"/>
</dbReference>
<evidence type="ECO:0000256" key="4">
    <source>
        <dbReference type="ARBA" id="ARBA00018141"/>
    </source>
</evidence>
<dbReference type="SUPFAM" id="SSF55620">
    <property type="entry name" value="Tetrahydrobiopterin biosynthesis enzymes-like"/>
    <property type="match status" value="1"/>
</dbReference>
<dbReference type="Proteomes" id="UP000681594">
    <property type="component" value="Unassembled WGS sequence"/>
</dbReference>
<keyword evidence="5 9" id="KW-0479">Metal-binding</keyword>
<dbReference type="PANTHER" id="PTHR12589">
    <property type="entry name" value="PYRUVOYL TETRAHYDROBIOPTERIN SYNTHASE"/>
    <property type="match status" value="1"/>
</dbReference>
<reference evidence="10 11" key="1">
    <citation type="submission" date="2021-03" db="EMBL/GenBank/DDBJ databases">
        <authorList>
            <person name="So Y."/>
        </authorList>
    </citation>
    <scope>NUCLEOTIDE SEQUENCE [LARGE SCALE GENOMIC DNA]</scope>
    <source>
        <strain evidence="10 11">SSH11</strain>
    </source>
</reference>
<comment type="caution">
    <text evidence="10">The sequence shown here is derived from an EMBL/GenBank/DDBJ whole genome shotgun (WGS) entry which is preliminary data.</text>
</comment>
<evidence type="ECO:0000256" key="1">
    <source>
        <dbReference type="ARBA" id="ARBA00002285"/>
    </source>
</evidence>
<dbReference type="PIRSF" id="PIRSF006113">
    <property type="entry name" value="PTP_synth"/>
    <property type="match status" value="1"/>
</dbReference>
<evidence type="ECO:0000256" key="3">
    <source>
        <dbReference type="ARBA" id="ARBA00008900"/>
    </source>
</evidence>
<accession>A0ABS4AF11</accession>
<name>A0ABS4AF11_9PROT</name>
<dbReference type="Gene3D" id="3.30.479.10">
    <property type="entry name" value="6-pyruvoyl tetrahydropterin synthase/QueD"/>
    <property type="match status" value="1"/>
</dbReference>
<evidence type="ECO:0000256" key="7">
    <source>
        <dbReference type="ARBA" id="ARBA00023239"/>
    </source>
</evidence>
<keyword evidence="9" id="KW-0671">Queuosine biosynthesis</keyword>
<comment type="similarity">
    <text evidence="3 9">Belongs to the PTPS family. QueD subfamily.</text>
</comment>
<comment type="cofactor">
    <cofactor evidence="9">
        <name>Zn(2+)</name>
        <dbReference type="ChEBI" id="CHEBI:29105"/>
    </cofactor>
    <text evidence="9">Binds 1 zinc ion per subunit.</text>
</comment>
<evidence type="ECO:0000256" key="5">
    <source>
        <dbReference type="ARBA" id="ARBA00022723"/>
    </source>
</evidence>
<evidence type="ECO:0000313" key="11">
    <source>
        <dbReference type="Proteomes" id="UP000681594"/>
    </source>
</evidence>
<evidence type="ECO:0000256" key="2">
    <source>
        <dbReference type="ARBA" id="ARBA00005061"/>
    </source>
</evidence>
<dbReference type="InterPro" id="IPR038418">
    <property type="entry name" value="6-PTP_synth/QueD_sf"/>
</dbReference>
<protein>
    <recommendedName>
        <fullName evidence="4 9">6-carboxy-5,6,7,8-tetrahydropterin synthase</fullName>
        <ecNumber evidence="9">4.-.-.-</ecNumber>
    </recommendedName>
</protein>
<keyword evidence="7 9" id="KW-0456">Lyase</keyword>
<evidence type="ECO:0000256" key="6">
    <source>
        <dbReference type="ARBA" id="ARBA00022833"/>
    </source>
</evidence>
<dbReference type="EC" id="4.-.-.-" evidence="9"/>
<keyword evidence="11" id="KW-1185">Reference proteome</keyword>
<keyword evidence="6 9" id="KW-0862">Zinc</keyword>
<evidence type="ECO:0000256" key="9">
    <source>
        <dbReference type="PIRNR" id="PIRNR006113"/>
    </source>
</evidence>